<keyword evidence="1 2" id="KW-0808">Transferase</keyword>
<dbReference type="Gene3D" id="3.30.1540.10">
    <property type="entry name" value="formyl-coa transferase, domain 3"/>
    <property type="match status" value="1"/>
</dbReference>
<dbReference type="InterPro" id="IPR050483">
    <property type="entry name" value="CoA-transferase_III_domain"/>
</dbReference>
<dbReference type="InterPro" id="IPR023606">
    <property type="entry name" value="CoA-Trfase_III_dom_1_sf"/>
</dbReference>
<dbReference type="Pfam" id="PF02515">
    <property type="entry name" value="CoA_transf_3"/>
    <property type="match status" value="1"/>
</dbReference>
<evidence type="ECO:0000313" key="2">
    <source>
        <dbReference type="EMBL" id="UXH38065.1"/>
    </source>
</evidence>
<dbReference type="PANTHER" id="PTHR48207">
    <property type="entry name" value="SUCCINATE--HYDROXYMETHYLGLUTARATE COA-TRANSFERASE"/>
    <property type="match status" value="1"/>
</dbReference>
<proteinExistence type="predicted"/>
<dbReference type="RefSeq" id="WP_261743525.1">
    <property type="nucleotide sequence ID" value="NZ_CP104557.1"/>
</dbReference>
<dbReference type="GO" id="GO:0016740">
    <property type="term" value="F:transferase activity"/>
    <property type="evidence" value="ECO:0007669"/>
    <property type="project" value="UniProtKB-KW"/>
</dbReference>
<reference evidence="2" key="1">
    <citation type="submission" date="2022-09" db="EMBL/GenBank/DDBJ databases">
        <title>Complete genome sequence of Pseudomonas promysalinigenes strain RL-WG26, a newly isolated PGPR with the potential for plant salinity stress alleviation.</title>
        <authorList>
            <person name="Ren L."/>
            <person name="Wang G."/>
            <person name="Hu H."/>
        </authorList>
    </citation>
    <scope>NUCLEOTIDE SEQUENCE</scope>
    <source>
        <strain evidence="2">RL-WG26</strain>
    </source>
</reference>
<dbReference type="EMBL" id="CP104557">
    <property type="protein sequence ID" value="UXH38065.1"/>
    <property type="molecule type" value="Genomic_DNA"/>
</dbReference>
<dbReference type="PANTHER" id="PTHR48207:SF3">
    <property type="entry name" value="SUCCINATE--HYDROXYMETHYLGLUTARATE COA-TRANSFERASE"/>
    <property type="match status" value="1"/>
</dbReference>
<accession>A0ABY6AKJ0</accession>
<evidence type="ECO:0000313" key="3">
    <source>
        <dbReference type="Proteomes" id="UP001064504"/>
    </source>
</evidence>
<dbReference type="Proteomes" id="UP001064504">
    <property type="component" value="Chromosome"/>
</dbReference>
<protein>
    <submittedName>
        <fullName evidence="2">CoA transferase</fullName>
    </submittedName>
</protein>
<name>A0ABY6AKJ0_9PSED</name>
<keyword evidence="3" id="KW-1185">Reference proteome</keyword>
<evidence type="ECO:0000256" key="1">
    <source>
        <dbReference type="ARBA" id="ARBA00022679"/>
    </source>
</evidence>
<dbReference type="InterPro" id="IPR044855">
    <property type="entry name" value="CoA-Trfase_III_dom3_sf"/>
</dbReference>
<gene>
    <name evidence="2" type="ORF">N5C08_13755</name>
</gene>
<dbReference type="Gene3D" id="3.40.50.10540">
    <property type="entry name" value="Crotonobetainyl-coa:carnitine coa-transferase, domain 1"/>
    <property type="match status" value="1"/>
</dbReference>
<sequence>MTQTAPRPLDGITVISLEHAIAAPFCTRQLADLGARVIKIERPGSGDFARGYDQRVDGLASHFVWTNRSKESLTLDLKQPAASGILEALLAKADVLVQNLAPGAAARMGLSFQSLHQRYPRLIVCDISGYGAGGPYEKKKAYDLLIQSEGGFVSVTGGPGDEEMAKAGCSIADIAAGMYAYTGVLSALLLRDKTGLGSNIDVSMLESLVEWMGYPMYYAYNGAPPPARAGAAHSTIYPYGPFPTGGGGTIMLGLQNEREWALFCEKVLLDPALANDDRFSANFRRSENREVLRQIIVDGFASLSLDEVVARLEEAQIANARVNDMHGVWQHPQLKARDSWRAVDSPAGELPALLPPGRNAAFAPRMDAVPALGQHTQGILEELGFTADQQANLAAGGVV</sequence>
<dbReference type="InterPro" id="IPR003673">
    <property type="entry name" value="CoA-Trfase_fam_III"/>
</dbReference>
<dbReference type="SUPFAM" id="SSF89796">
    <property type="entry name" value="CoA-transferase family III (CaiB/BaiF)"/>
    <property type="match status" value="1"/>
</dbReference>
<organism evidence="2 3">
    <name type="scientific">Pseudomonas promysalinigenes</name>
    <dbReference type="NCBI Taxonomy" id="485898"/>
    <lineage>
        <taxon>Bacteria</taxon>
        <taxon>Pseudomonadati</taxon>
        <taxon>Pseudomonadota</taxon>
        <taxon>Gammaproteobacteria</taxon>
        <taxon>Pseudomonadales</taxon>
        <taxon>Pseudomonadaceae</taxon>
        <taxon>Pseudomonas</taxon>
    </lineage>
</organism>